<feature type="transmembrane region" description="Helical" evidence="9">
    <location>
        <begin position="189"/>
        <end position="208"/>
    </location>
</feature>
<proteinExistence type="inferred from homology"/>
<organism evidence="10 11">
    <name type="scientific">Prauserella shujinwangii</name>
    <dbReference type="NCBI Taxonomy" id="1453103"/>
    <lineage>
        <taxon>Bacteria</taxon>
        <taxon>Bacillati</taxon>
        <taxon>Actinomycetota</taxon>
        <taxon>Actinomycetes</taxon>
        <taxon>Pseudonocardiales</taxon>
        <taxon>Pseudonocardiaceae</taxon>
        <taxon>Prauserella</taxon>
    </lineage>
</organism>
<gene>
    <name evidence="10" type="ORF">B0I33_102227</name>
</gene>
<keyword evidence="2" id="KW-0813">Transport</keyword>
<feature type="transmembrane region" description="Helical" evidence="9">
    <location>
        <begin position="6"/>
        <end position="26"/>
    </location>
</feature>
<evidence type="ECO:0000256" key="6">
    <source>
        <dbReference type="ARBA" id="ARBA00022989"/>
    </source>
</evidence>
<dbReference type="PANTHER" id="PTHR11795:SF451">
    <property type="entry name" value="ABC TRANSPORTER PERMEASE PROTEIN"/>
    <property type="match status" value="1"/>
</dbReference>
<feature type="transmembrane region" description="Helical" evidence="9">
    <location>
        <begin position="92"/>
        <end position="112"/>
    </location>
</feature>
<evidence type="ECO:0000256" key="8">
    <source>
        <dbReference type="ARBA" id="ARBA00037998"/>
    </source>
</evidence>
<evidence type="ECO:0000256" key="5">
    <source>
        <dbReference type="ARBA" id="ARBA00022970"/>
    </source>
</evidence>
<evidence type="ECO:0000256" key="2">
    <source>
        <dbReference type="ARBA" id="ARBA00022448"/>
    </source>
</evidence>
<comment type="subcellular location">
    <subcellularLocation>
        <location evidence="1">Cell membrane</location>
        <topology evidence="1">Multi-pass membrane protein</topology>
    </subcellularLocation>
</comment>
<keyword evidence="11" id="KW-1185">Reference proteome</keyword>
<dbReference type="InterPro" id="IPR001851">
    <property type="entry name" value="ABC_transp_permease"/>
</dbReference>
<dbReference type="InterPro" id="IPR052157">
    <property type="entry name" value="BCAA_transport_permease"/>
</dbReference>
<evidence type="ECO:0000313" key="10">
    <source>
        <dbReference type="EMBL" id="PRX50109.1"/>
    </source>
</evidence>
<evidence type="ECO:0000256" key="9">
    <source>
        <dbReference type="SAM" id="Phobius"/>
    </source>
</evidence>
<dbReference type="GO" id="GO:0006865">
    <property type="term" value="P:amino acid transport"/>
    <property type="evidence" value="ECO:0007669"/>
    <property type="project" value="UniProtKB-KW"/>
</dbReference>
<evidence type="ECO:0000256" key="1">
    <source>
        <dbReference type="ARBA" id="ARBA00004651"/>
    </source>
</evidence>
<protein>
    <submittedName>
        <fullName evidence="10">Branched-chain amino acid transport system permease protein</fullName>
    </submittedName>
</protein>
<dbReference type="PANTHER" id="PTHR11795">
    <property type="entry name" value="BRANCHED-CHAIN AMINO ACID TRANSPORT SYSTEM PERMEASE PROTEIN LIVH"/>
    <property type="match status" value="1"/>
</dbReference>
<dbReference type="OrthoDB" id="3572933at2"/>
<name>A0A2T0M0J0_9PSEU</name>
<dbReference type="Proteomes" id="UP000238362">
    <property type="component" value="Unassembled WGS sequence"/>
</dbReference>
<sequence>MSTLILSGAIAGLVYGLVACAIVFVYRASRTVNLAQGDIGMVAAFVFLSLSVRGDLPVALGVAAALACGGLVGWLMNRLVISPLGERDQGTGLVVTLALASILQLAALQIWGGSAYHFPPWFGDWAGVTIAGLTLRGPEVLALGVSLLFVLGGSVLYQRSRLGLRLRAVSESRQAAATLGVHVKRISGYAWLLGGVMSAAAALLIAPLTRFDPHFMFAVMTSALVAALLAGFKSFPVAMGAAVLIGVLRNVVGFQFSTAGVDEVLLLAFAIAVLLVKPPAALRTVT</sequence>
<dbReference type="Pfam" id="PF02653">
    <property type="entry name" value="BPD_transp_2"/>
    <property type="match status" value="1"/>
</dbReference>
<accession>A0A2T0M0J0</accession>
<feature type="transmembrane region" description="Helical" evidence="9">
    <location>
        <begin position="140"/>
        <end position="157"/>
    </location>
</feature>
<dbReference type="EMBL" id="PVNH01000002">
    <property type="protein sequence ID" value="PRX50109.1"/>
    <property type="molecule type" value="Genomic_DNA"/>
</dbReference>
<keyword evidence="5" id="KW-0029">Amino-acid transport</keyword>
<feature type="transmembrane region" description="Helical" evidence="9">
    <location>
        <begin position="33"/>
        <end position="52"/>
    </location>
</feature>
<keyword evidence="3" id="KW-1003">Cell membrane</keyword>
<keyword evidence="7 9" id="KW-0472">Membrane</keyword>
<comment type="similarity">
    <text evidence="8">Belongs to the binding-protein-dependent transport system permease family. LivHM subfamily.</text>
</comment>
<dbReference type="RefSeq" id="WP_106177224.1">
    <property type="nucleotide sequence ID" value="NZ_PVNH01000002.1"/>
</dbReference>
<evidence type="ECO:0000256" key="4">
    <source>
        <dbReference type="ARBA" id="ARBA00022692"/>
    </source>
</evidence>
<dbReference type="GO" id="GO:0005886">
    <property type="term" value="C:plasma membrane"/>
    <property type="evidence" value="ECO:0007669"/>
    <property type="project" value="UniProtKB-SubCell"/>
</dbReference>
<evidence type="ECO:0000256" key="3">
    <source>
        <dbReference type="ARBA" id="ARBA00022475"/>
    </source>
</evidence>
<comment type="caution">
    <text evidence="10">The sequence shown here is derived from an EMBL/GenBank/DDBJ whole genome shotgun (WGS) entry which is preliminary data.</text>
</comment>
<dbReference type="CDD" id="cd06582">
    <property type="entry name" value="TM_PBP1_LivH_like"/>
    <property type="match status" value="1"/>
</dbReference>
<keyword evidence="6 9" id="KW-1133">Transmembrane helix</keyword>
<evidence type="ECO:0000256" key="7">
    <source>
        <dbReference type="ARBA" id="ARBA00023136"/>
    </source>
</evidence>
<dbReference type="AlphaFoldDB" id="A0A2T0M0J0"/>
<evidence type="ECO:0000313" key="11">
    <source>
        <dbReference type="Proteomes" id="UP000238362"/>
    </source>
</evidence>
<reference evidence="10 11" key="1">
    <citation type="submission" date="2018-03" db="EMBL/GenBank/DDBJ databases">
        <title>Genomic Encyclopedia of Type Strains, Phase III (KMG-III): the genomes of soil and plant-associated and newly described type strains.</title>
        <authorList>
            <person name="Whitman W."/>
        </authorList>
    </citation>
    <scope>NUCLEOTIDE SEQUENCE [LARGE SCALE GENOMIC DNA]</scope>
    <source>
        <strain evidence="10 11">CGMCC 4.7125</strain>
    </source>
</reference>
<feature type="transmembrane region" description="Helical" evidence="9">
    <location>
        <begin position="58"/>
        <end position="80"/>
    </location>
</feature>
<keyword evidence="4 9" id="KW-0812">Transmembrane</keyword>
<dbReference type="GO" id="GO:0022857">
    <property type="term" value="F:transmembrane transporter activity"/>
    <property type="evidence" value="ECO:0007669"/>
    <property type="project" value="InterPro"/>
</dbReference>